<dbReference type="Gene3D" id="1.20.58.340">
    <property type="entry name" value="Magnesium transport protein CorA, transmembrane region"/>
    <property type="match status" value="1"/>
</dbReference>
<dbReference type="EMBL" id="MCRI01000001">
    <property type="protein sequence ID" value="ODN68192.1"/>
    <property type="molecule type" value="Genomic_DNA"/>
</dbReference>
<comment type="subcellular location">
    <subcellularLocation>
        <location evidence="1">Cell inner membrane</location>
        <topology evidence="1">Multi-pass membrane protein</topology>
    </subcellularLocation>
    <subcellularLocation>
        <location evidence="13">Membrane</location>
        <topology evidence="13">Multi-pass membrane protein</topology>
    </subcellularLocation>
</comment>
<protein>
    <recommendedName>
        <fullName evidence="3 13">Magnesium transport protein CorA</fullName>
    </recommendedName>
</protein>
<keyword evidence="9 13" id="KW-1133">Transmembrane helix</keyword>
<evidence type="ECO:0000313" key="15">
    <source>
        <dbReference type="EMBL" id="ODN68192.1"/>
    </source>
</evidence>
<evidence type="ECO:0000256" key="10">
    <source>
        <dbReference type="ARBA" id="ARBA00023065"/>
    </source>
</evidence>
<dbReference type="InterPro" id="IPR050829">
    <property type="entry name" value="CorA_MIT"/>
</dbReference>
<dbReference type="Proteomes" id="UP000094379">
    <property type="component" value="Unassembled WGS sequence"/>
</dbReference>
<dbReference type="GO" id="GO:0015095">
    <property type="term" value="F:magnesium ion transmembrane transporter activity"/>
    <property type="evidence" value="ECO:0007669"/>
    <property type="project" value="UniProtKB-UniRule"/>
</dbReference>
<dbReference type="NCBIfam" id="TIGR00383">
    <property type="entry name" value="corA"/>
    <property type="match status" value="1"/>
</dbReference>
<evidence type="ECO:0000256" key="9">
    <source>
        <dbReference type="ARBA" id="ARBA00022989"/>
    </source>
</evidence>
<dbReference type="CDD" id="cd12835">
    <property type="entry name" value="EcCorA-like_1"/>
    <property type="match status" value="1"/>
</dbReference>
<evidence type="ECO:0000256" key="12">
    <source>
        <dbReference type="ARBA" id="ARBA00034269"/>
    </source>
</evidence>
<dbReference type="InterPro" id="IPR004488">
    <property type="entry name" value="Mg/Co-transport_prot_CorA"/>
</dbReference>
<dbReference type="SUPFAM" id="SSF144083">
    <property type="entry name" value="Magnesium transport protein CorA, transmembrane region"/>
    <property type="match status" value="1"/>
</dbReference>
<evidence type="ECO:0000256" key="5">
    <source>
        <dbReference type="ARBA" id="ARBA00022475"/>
    </source>
</evidence>
<evidence type="ECO:0000256" key="6">
    <source>
        <dbReference type="ARBA" id="ARBA00022519"/>
    </source>
</evidence>
<dbReference type="PANTHER" id="PTHR47685:SF1">
    <property type="entry name" value="MAGNESIUM TRANSPORT PROTEIN CORA"/>
    <property type="match status" value="1"/>
</dbReference>
<keyword evidence="4 13" id="KW-0813">Transport</keyword>
<comment type="function">
    <text evidence="13">Mediates influx of magnesium ions.</text>
</comment>
<name>A0A1E3GVV5_9GAMM</name>
<evidence type="ECO:0000313" key="16">
    <source>
        <dbReference type="Proteomes" id="UP000094379"/>
    </source>
</evidence>
<feature type="transmembrane region" description="Helical" evidence="13">
    <location>
        <begin position="291"/>
        <end position="311"/>
    </location>
</feature>
<keyword evidence="7 13" id="KW-0812">Transmembrane</keyword>
<dbReference type="PATRIC" id="fig|291169.3.peg.166"/>
<evidence type="ECO:0000256" key="2">
    <source>
        <dbReference type="ARBA" id="ARBA00009765"/>
    </source>
</evidence>
<dbReference type="InterPro" id="IPR002523">
    <property type="entry name" value="MgTranspt_CorA/ZnTranspt_ZntB"/>
</dbReference>
<evidence type="ECO:0000256" key="13">
    <source>
        <dbReference type="RuleBase" id="RU362010"/>
    </source>
</evidence>
<feature type="transmembrane region" description="Helical" evidence="13">
    <location>
        <begin position="260"/>
        <end position="279"/>
    </location>
</feature>
<keyword evidence="6" id="KW-0997">Cell inner membrane</keyword>
<dbReference type="GO" id="GO:0005886">
    <property type="term" value="C:plasma membrane"/>
    <property type="evidence" value="ECO:0007669"/>
    <property type="project" value="UniProtKB-SubCell"/>
</dbReference>
<dbReference type="AlphaFoldDB" id="A0A1E3GVV5"/>
<gene>
    <name evidence="13 15" type="primary">corA</name>
    <name evidence="15" type="ORF">A9E74_00164</name>
</gene>
<dbReference type="SUPFAM" id="SSF143865">
    <property type="entry name" value="CorA soluble domain-like"/>
    <property type="match status" value="1"/>
</dbReference>
<sequence>MLRLYKIAHGLIKEIKVETEELAHHLKEADWIDALEPDDDERALLATLFSDEVPDVDDVEEIEASARCFTDQDGLHVHSLFLGYSEGRHHTVSVAFILQQDRLIAIRDGELSDFRLLRMRARRGQVSCETPTDLLITLLEQKVENHADNLEDIHRQLERVSHLVLEDESADLEDAISQLARLEDSNGKIRLCLMDTQRDISFLLRHLREPGSSRETLYEILRDLETLMSHTTFLFDKINFLMDSTQGFINIQQAQIIKTFSIAAVVFLPPTLIASIYGMNFKYMPELDWSFGYPFAIGLMVAAGMAPYLYFKRKGWL</sequence>
<keyword evidence="8 13" id="KW-0460">Magnesium</keyword>
<comment type="caution">
    <text evidence="15">The sequence shown here is derived from an EMBL/GenBank/DDBJ whole genome shotgun (WGS) entry which is preliminary data.</text>
</comment>
<organism evidence="15 16">
    <name type="scientific">Methylophaga muralis</name>
    <dbReference type="NCBI Taxonomy" id="291169"/>
    <lineage>
        <taxon>Bacteria</taxon>
        <taxon>Pseudomonadati</taxon>
        <taxon>Pseudomonadota</taxon>
        <taxon>Gammaproteobacteria</taxon>
        <taxon>Thiotrichales</taxon>
        <taxon>Piscirickettsiaceae</taxon>
        <taxon>Methylophaga</taxon>
    </lineage>
</organism>
<evidence type="ECO:0000256" key="3">
    <source>
        <dbReference type="ARBA" id="ARBA00019439"/>
    </source>
</evidence>
<evidence type="ECO:0000256" key="14">
    <source>
        <dbReference type="SAM" id="Coils"/>
    </source>
</evidence>
<keyword evidence="5 13" id="KW-1003">Cell membrane</keyword>
<proteinExistence type="inferred from homology"/>
<dbReference type="GO" id="GO:0015087">
    <property type="term" value="F:cobalt ion transmembrane transporter activity"/>
    <property type="evidence" value="ECO:0007669"/>
    <property type="project" value="UniProtKB-UniRule"/>
</dbReference>
<comment type="catalytic activity">
    <reaction evidence="12">
        <text>Mg(2+)(in) = Mg(2+)(out)</text>
        <dbReference type="Rhea" id="RHEA:29827"/>
        <dbReference type="ChEBI" id="CHEBI:18420"/>
    </reaction>
</comment>
<dbReference type="RefSeq" id="WP_069294769.1">
    <property type="nucleotide sequence ID" value="NZ_MCRI01000001.1"/>
</dbReference>
<dbReference type="STRING" id="291169.A9E74_00164"/>
<keyword evidence="14" id="KW-0175">Coiled coil</keyword>
<keyword evidence="16" id="KW-1185">Reference proteome</keyword>
<dbReference type="Gene3D" id="3.30.460.20">
    <property type="entry name" value="CorA soluble domain-like"/>
    <property type="match status" value="1"/>
</dbReference>
<comment type="similarity">
    <text evidence="2 13">Belongs to the CorA metal ion transporter (MIT) (TC 1.A.35) family.</text>
</comment>
<evidence type="ECO:0000256" key="1">
    <source>
        <dbReference type="ARBA" id="ARBA00004429"/>
    </source>
</evidence>
<dbReference type="FunFam" id="1.20.58.340:FF:000001">
    <property type="entry name" value="Magnesium transport protein CorA"/>
    <property type="match status" value="1"/>
</dbReference>
<reference evidence="15 16" key="1">
    <citation type="submission" date="2016-07" db="EMBL/GenBank/DDBJ databases">
        <title>Draft Genome Sequence of Methylophaga muralis Bur 1.</title>
        <authorList>
            <person name="Vasilenko O.V."/>
            <person name="Doronina N.V."/>
            <person name="Shmareva M.N."/>
            <person name="Tarlachkov S.V."/>
            <person name="Mustakhimov I."/>
            <person name="Trotsenko Y.A."/>
        </authorList>
    </citation>
    <scope>NUCLEOTIDE SEQUENCE [LARGE SCALE GENOMIC DNA]</scope>
    <source>
        <strain evidence="15 16">Bur 1</strain>
    </source>
</reference>
<keyword evidence="11 13" id="KW-0472">Membrane</keyword>
<dbReference type="InterPro" id="IPR045861">
    <property type="entry name" value="CorA_cytoplasmic_dom"/>
</dbReference>
<dbReference type="InterPro" id="IPR045863">
    <property type="entry name" value="CorA_TM1_TM2"/>
</dbReference>
<evidence type="ECO:0000256" key="7">
    <source>
        <dbReference type="ARBA" id="ARBA00022692"/>
    </source>
</evidence>
<keyword evidence="10 13" id="KW-0406">Ion transport</keyword>
<evidence type="ECO:0000256" key="4">
    <source>
        <dbReference type="ARBA" id="ARBA00022448"/>
    </source>
</evidence>
<evidence type="ECO:0000256" key="8">
    <source>
        <dbReference type="ARBA" id="ARBA00022842"/>
    </source>
</evidence>
<dbReference type="GO" id="GO:0015099">
    <property type="term" value="F:nickel cation transmembrane transporter activity"/>
    <property type="evidence" value="ECO:0007669"/>
    <property type="project" value="TreeGrafter"/>
</dbReference>
<accession>A0A1E3GVV5</accession>
<dbReference type="Pfam" id="PF01544">
    <property type="entry name" value="CorA"/>
    <property type="match status" value="1"/>
</dbReference>
<dbReference type="PANTHER" id="PTHR47685">
    <property type="entry name" value="MAGNESIUM TRANSPORT PROTEIN CORA"/>
    <property type="match status" value="1"/>
</dbReference>
<evidence type="ECO:0000256" key="11">
    <source>
        <dbReference type="ARBA" id="ARBA00023136"/>
    </source>
</evidence>
<feature type="coiled-coil region" evidence="14">
    <location>
        <begin position="136"/>
        <end position="185"/>
    </location>
</feature>